<reference evidence="2" key="1">
    <citation type="submission" date="2016-10" db="EMBL/GenBank/DDBJ databases">
        <authorList>
            <person name="Varghese N."/>
            <person name="Submissions S."/>
        </authorList>
    </citation>
    <scope>NUCLEOTIDE SEQUENCE [LARGE SCALE GENOMIC DNA]</scope>
    <source>
        <strain evidence="2">DSM 217</strain>
    </source>
</reference>
<gene>
    <name evidence="1" type="ORF">SAMN05421783_10620</name>
</gene>
<protein>
    <submittedName>
        <fullName evidence="1">Uncharacterized protein</fullName>
    </submittedName>
</protein>
<organism evidence="1 2">
    <name type="scientific">Thiocapsa roseopersicina</name>
    <dbReference type="NCBI Taxonomy" id="1058"/>
    <lineage>
        <taxon>Bacteria</taxon>
        <taxon>Pseudomonadati</taxon>
        <taxon>Pseudomonadota</taxon>
        <taxon>Gammaproteobacteria</taxon>
        <taxon>Chromatiales</taxon>
        <taxon>Chromatiaceae</taxon>
        <taxon>Thiocapsa</taxon>
    </lineage>
</organism>
<keyword evidence="2" id="KW-1185">Reference proteome</keyword>
<dbReference type="AlphaFoldDB" id="A0A1H2UX65"/>
<accession>A0A1H2UX65</accession>
<dbReference type="EMBL" id="FNNZ01000006">
    <property type="protein sequence ID" value="SDW60675.1"/>
    <property type="molecule type" value="Genomic_DNA"/>
</dbReference>
<sequence length="44" mass="4970">MFAVLIAVAIGIVIGWNWPQPPWAKDIQDRVVETFQSFTNKGPK</sequence>
<evidence type="ECO:0000313" key="2">
    <source>
        <dbReference type="Proteomes" id="UP000198816"/>
    </source>
</evidence>
<evidence type="ECO:0000313" key="1">
    <source>
        <dbReference type="EMBL" id="SDW60675.1"/>
    </source>
</evidence>
<dbReference type="Proteomes" id="UP000198816">
    <property type="component" value="Unassembled WGS sequence"/>
</dbReference>
<dbReference type="RefSeq" id="WP_281241823.1">
    <property type="nucleotide sequence ID" value="NZ_FNNZ01000006.1"/>
</dbReference>
<proteinExistence type="predicted"/>
<name>A0A1H2UX65_THIRO</name>